<feature type="compositionally biased region" description="Basic and acidic residues" evidence="1">
    <location>
        <begin position="173"/>
        <end position="229"/>
    </location>
</feature>
<name>A0A918E5F1_9ACTN</name>
<gene>
    <name evidence="2" type="ORF">GCM10012278_42000</name>
</gene>
<comment type="caution">
    <text evidence="2">The sequence shown here is derived from an EMBL/GenBank/DDBJ whole genome shotgun (WGS) entry which is preliminary data.</text>
</comment>
<feature type="region of interest" description="Disordered" evidence="1">
    <location>
        <begin position="243"/>
        <end position="268"/>
    </location>
</feature>
<accession>A0A918E5F1</accession>
<dbReference type="AlphaFoldDB" id="A0A918E5F1"/>
<feature type="compositionally biased region" description="Basic and acidic residues" evidence="1">
    <location>
        <begin position="253"/>
        <end position="268"/>
    </location>
</feature>
<evidence type="ECO:0000313" key="2">
    <source>
        <dbReference type="EMBL" id="GGP08862.1"/>
    </source>
</evidence>
<sequence>MGYPIWVDLDEVAGRLYALAPSEFTAARTAEAAAAKRAGDAALARRIAGLRRPTVSAWAVNRVAREHPDELDELLSLGQELRAAWQAQDAAALAELTRRRGEVTGRLARLIRQSGEVSAAAAAEVDQTLDAAVVDAAAAEEVRRGRLVKPLSYSGFAPAPAVGRRPAGRKKSPAADEEVRAGKRAEAEAERARERQEAEVRARQEAEAAHREWSEALAGAEREHGERAEKVAKLEAKLAKARKRLAESAQRLEVTRREERHARQRLEE</sequence>
<organism evidence="2 3">
    <name type="scientific">Nonomuraea glycinis</name>
    <dbReference type="NCBI Taxonomy" id="2047744"/>
    <lineage>
        <taxon>Bacteria</taxon>
        <taxon>Bacillati</taxon>
        <taxon>Actinomycetota</taxon>
        <taxon>Actinomycetes</taxon>
        <taxon>Streptosporangiales</taxon>
        <taxon>Streptosporangiaceae</taxon>
        <taxon>Nonomuraea</taxon>
    </lineage>
</organism>
<reference evidence="2" key="2">
    <citation type="submission" date="2020-09" db="EMBL/GenBank/DDBJ databases">
        <authorList>
            <person name="Sun Q."/>
            <person name="Zhou Y."/>
        </authorList>
    </citation>
    <scope>NUCLEOTIDE SEQUENCE</scope>
    <source>
        <strain evidence="2">CGMCC 4.7430</strain>
    </source>
</reference>
<dbReference type="EMBL" id="BMNK01000007">
    <property type="protein sequence ID" value="GGP08862.1"/>
    <property type="molecule type" value="Genomic_DNA"/>
</dbReference>
<evidence type="ECO:0000313" key="3">
    <source>
        <dbReference type="Proteomes" id="UP000660745"/>
    </source>
</evidence>
<dbReference type="Proteomes" id="UP000660745">
    <property type="component" value="Unassembled WGS sequence"/>
</dbReference>
<evidence type="ECO:0000256" key="1">
    <source>
        <dbReference type="SAM" id="MobiDB-lite"/>
    </source>
</evidence>
<keyword evidence="3" id="KW-1185">Reference proteome</keyword>
<proteinExistence type="predicted"/>
<feature type="region of interest" description="Disordered" evidence="1">
    <location>
        <begin position="158"/>
        <end position="229"/>
    </location>
</feature>
<protein>
    <submittedName>
        <fullName evidence="2">Uncharacterized protein</fullName>
    </submittedName>
</protein>
<reference evidence="2" key="1">
    <citation type="journal article" date="2014" name="Int. J. Syst. Evol. Microbiol.">
        <title>Complete genome sequence of Corynebacterium casei LMG S-19264T (=DSM 44701T), isolated from a smear-ripened cheese.</title>
        <authorList>
            <consortium name="US DOE Joint Genome Institute (JGI-PGF)"/>
            <person name="Walter F."/>
            <person name="Albersmeier A."/>
            <person name="Kalinowski J."/>
            <person name="Ruckert C."/>
        </authorList>
    </citation>
    <scope>NUCLEOTIDE SEQUENCE</scope>
    <source>
        <strain evidence="2">CGMCC 4.7430</strain>
    </source>
</reference>